<dbReference type="EMBL" id="BAABAF010000008">
    <property type="protein sequence ID" value="GAA3770603.1"/>
    <property type="molecule type" value="Genomic_DNA"/>
</dbReference>
<feature type="transmembrane region" description="Helical" evidence="7">
    <location>
        <begin position="101"/>
        <end position="121"/>
    </location>
</feature>
<dbReference type="Proteomes" id="UP001500540">
    <property type="component" value="Unassembled WGS sequence"/>
</dbReference>
<evidence type="ECO:0000256" key="2">
    <source>
        <dbReference type="ARBA" id="ARBA00022448"/>
    </source>
</evidence>
<feature type="transmembrane region" description="Helical" evidence="7">
    <location>
        <begin position="192"/>
        <end position="213"/>
    </location>
</feature>
<dbReference type="PANTHER" id="PTHR30193">
    <property type="entry name" value="ABC TRANSPORTER PERMEASE PROTEIN"/>
    <property type="match status" value="1"/>
</dbReference>
<evidence type="ECO:0000256" key="7">
    <source>
        <dbReference type="RuleBase" id="RU363032"/>
    </source>
</evidence>
<feature type="transmembrane region" description="Helical" evidence="7">
    <location>
        <begin position="15"/>
        <end position="35"/>
    </location>
</feature>
<protein>
    <recommendedName>
        <fullName evidence="8">ABC transmembrane type-1 domain-containing protein</fullName>
    </recommendedName>
</protein>
<dbReference type="SUPFAM" id="SSF161098">
    <property type="entry name" value="MetI-like"/>
    <property type="match status" value="1"/>
</dbReference>
<feature type="transmembrane region" description="Helical" evidence="7">
    <location>
        <begin position="70"/>
        <end position="89"/>
    </location>
</feature>
<keyword evidence="10" id="KW-1185">Reference proteome</keyword>
<keyword evidence="5 7" id="KW-1133">Transmembrane helix</keyword>
<proteinExistence type="inferred from homology"/>
<dbReference type="Pfam" id="PF00528">
    <property type="entry name" value="BPD_transp_1"/>
    <property type="match status" value="1"/>
</dbReference>
<keyword evidence="2 7" id="KW-0813">Transport</keyword>
<evidence type="ECO:0000259" key="8">
    <source>
        <dbReference type="PROSITE" id="PS50928"/>
    </source>
</evidence>
<keyword evidence="4 7" id="KW-0812">Transmembrane</keyword>
<dbReference type="PROSITE" id="PS50928">
    <property type="entry name" value="ABC_TM1"/>
    <property type="match status" value="1"/>
</dbReference>
<feature type="transmembrane region" description="Helical" evidence="7">
    <location>
        <begin position="353"/>
        <end position="371"/>
    </location>
</feature>
<keyword evidence="6 7" id="KW-0472">Membrane</keyword>
<evidence type="ECO:0000256" key="6">
    <source>
        <dbReference type="ARBA" id="ARBA00023136"/>
    </source>
</evidence>
<keyword evidence="3" id="KW-1003">Cell membrane</keyword>
<dbReference type="InterPro" id="IPR051393">
    <property type="entry name" value="ABC_transporter_permease"/>
</dbReference>
<comment type="similarity">
    <text evidence="7">Belongs to the binding-protein-dependent transport system permease family.</text>
</comment>
<dbReference type="Gene3D" id="1.10.3720.10">
    <property type="entry name" value="MetI-like"/>
    <property type="match status" value="1"/>
</dbReference>
<name>A0ABP7GML9_9MICO</name>
<evidence type="ECO:0000313" key="10">
    <source>
        <dbReference type="Proteomes" id="UP001500540"/>
    </source>
</evidence>
<dbReference type="InterPro" id="IPR035906">
    <property type="entry name" value="MetI-like_sf"/>
</dbReference>
<evidence type="ECO:0000256" key="1">
    <source>
        <dbReference type="ARBA" id="ARBA00004651"/>
    </source>
</evidence>
<dbReference type="CDD" id="cd06261">
    <property type="entry name" value="TM_PBP2"/>
    <property type="match status" value="1"/>
</dbReference>
<evidence type="ECO:0000313" key="9">
    <source>
        <dbReference type="EMBL" id="GAA3770603.1"/>
    </source>
</evidence>
<evidence type="ECO:0000256" key="4">
    <source>
        <dbReference type="ARBA" id="ARBA00022692"/>
    </source>
</evidence>
<gene>
    <name evidence="9" type="ORF">GCM10022240_23570</name>
</gene>
<reference evidence="10" key="1">
    <citation type="journal article" date="2019" name="Int. J. Syst. Evol. Microbiol.">
        <title>The Global Catalogue of Microorganisms (GCM) 10K type strain sequencing project: providing services to taxonomists for standard genome sequencing and annotation.</title>
        <authorList>
            <consortium name="The Broad Institute Genomics Platform"/>
            <consortium name="The Broad Institute Genome Sequencing Center for Infectious Disease"/>
            <person name="Wu L."/>
            <person name="Ma J."/>
        </authorList>
    </citation>
    <scope>NUCLEOTIDE SEQUENCE [LARGE SCALE GENOMIC DNA]</scope>
    <source>
        <strain evidence="10">JCM 16950</strain>
    </source>
</reference>
<feature type="domain" description="ABC transmembrane type-1" evidence="8">
    <location>
        <begin position="156"/>
        <end position="370"/>
    </location>
</feature>
<evidence type="ECO:0000256" key="5">
    <source>
        <dbReference type="ARBA" id="ARBA00022989"/>
    </source>
</evidence>
<organism evidence="9 10">
    <name type="scientific">Microbacterium kribbense</name>
    <dbReference type="NCBI Taxonomy" id="433645"/>
    <lineage>
        <taxon>Bacteria</taxon>
        <taxon>Bacillati</taxon>
        <taxon>Actinomycetota</taxon>
        <taxon>Actinomycetes</taxon>
        <taxon>Micrococcales</taxon>
        <taxon>Microbacteriaceae</taxon>
        <taxon>Microbacterium</taxon>
    </lineage>
</organism>
<feature type="transmembrane region" description="Helical" evidence="7">
    <location>
        <begin position="246"/>
        <end position="265"/>
    </location>
</feature>
<feature type="transmembrane region" description="Helical" evidence="7">
    <location>
        <begin position="153"/>
        <end position="180"/>
    </location>
</feature>
<dbReference type="InterPro" id="IPR000515">
    <property type="entry name" value="MetI-like"/>
</dbReference>
<feature type="transmembrane region" description="Helical" evidence="7">
    <location>
        <begin position="298"/>
        <end position="318"/>
    </location>
</feature>
<comment type="caution">
    <text evidence="9">The sequence shown here is derived from an EMBL/GenBank/DDBJ whole genome shotgun (WGS) entry which is preliminary data.</text>
</comment>
<feature type="transmembrane region" description="Helical" evidence="7">
    <location>
        <begin position="47"/>
        <end position="64"/>
    </location>
</feature>
<accession>A0ABP7GML9</accession>
<sequence>MSAFFTALAGLPPLAQIPIVIAVFLVVIGLILFFVEIAPRSGRGYSILRLIVAVGVPVAALLILGIERGAFWVLILGAVLGGGLFWLDYRARSGRGYLLQLIAFLSPAVLLLVIGLVYPAIQTFVNSFLSNDGSKFVGLQNFIWVFTGGSTGLFAFINTIVWVLIAPAVATAIGLAYAVFVDRSRGEKVLKVFIFMPVAISLVGASIIFKFFFDYTQGKQIGLLNQIVVWFGGEPVSWLQHYPANMFFLIIILIWTQTGFAMVLISSAIKGVSSDQIEAAELDGANGWQRFWNVTVPGIRPTIIVVWITISIISLKVYDIIATTTGGQNDTTVLGYEMVKQIRILPPQSGHSAALALLIFVLVTPFIVYNARNLRKQREIG</sequence>
<evidence type="ECO:0000256" key="3">
    <source>
        <dbReference type="ARBA" id="ARBA00022475"/>
    </source>
</evidence>
<dbReference type="PANTHER" id="PTHR30193:SF18">
    <property type="entry name" value="OSMOPROTECTIVE COMPOUNDS UPTAKE PERMEASE PROTEIN GGTC"/>
    <property type="match status" value="1"/>
</dbReference>
<dbReference type="RefSeq" id="WP_344783829.1">
    <property type="nucleotide sequence ID" value="NZ_BAABAF010000008.1"/>
</dbReference>
<comment type="subcellular location">
    <subcellularLocation>
        <location evidence="1 7">Cell membrane</location>
        <topology evidence="1 7">Multi-pass membrane protein</topology>
    </subcellularLocation>
</comment>